<protein>
    <submittedName>
        <fullName evidence="1">Uncharacterized protein</fullName>
    </submittedName>
</protein>
<dbReference type="RefSeq" id="WP_260104128.1">
    <property type="nucleotide sequence ID" value="NZ_JALXSQ010000014.1"/>
</dbReference>
<dbReference type="Proteomes" id="UP001525379">
    <property type="component" value="Unassembled WGS sequence"/>
</dbReference>
<dbReference type="EMBL" id="JALXSQ010000014">
    <property type="protein sequence ID" value="MCT2042687.1"/>
    <property type="molecule type" value="Genomic_DNA"/>
</dbReference>
<accession>A0ABT2HWK4</accession>
<organism evidence="1 2">
    <name type="scientific">Pseudoclavibacter albus</name>
    <dbReference type="NCBI Taxonomy" id="272241"/>
    <lineage>
        <taxon>Bacteria</taxon>
        <taxon>Bacillati</taxon>
        <taxon>Actinomycetota</taxon>
        <taxon>Actinomycetes</taxon>
        <taxon>Micrococcales</taxon>
        <taxon>Microbacteriaceae</taxon>
        <taxon>Pseudoclavibacter</taxon>
    </lineage>
</organism>
<name>A0ABT2HWK4_9MICO</name>
<comment type="caution">
    <text evidence="1">The sequence shown here is derived from an EMBL/GenBank/DDBJ whole genome shotgun (WGS) entry which is preliminary data.</text>
</comment>
<gene>
    <name evidence="1" type="ORF">M3D15_04975</name>
</gene>
<keyword evidence="2" id="KW-1185">Reference proteome</keyword>
<reference evidence="1 2" key="1">
    <citation type="submission" date="2022-04" db="EMBL/GenBank/DDBJ databases">
        <title>Human microbiome associated bacterial genomes.</title>
        <authorList>
            <person name="Sandstrom S."/>
            <person name="Salamzade R."/>
            <person name="Kalan L.R."/>
        </authorList>
    </citation>
    <scope>NUCLEOTIDE SEQUENCE [LARGE SCALE GENOMIC DNA]</scope>
    <source>
        <strain evidence="2">p3-SID1799</strain>
    </source>
</reference>
<proteinExistence type="predicted"/>
<evidence type="ECO:0000313" key="1">
    <source>
        <dbReference type="EMBL" id="MCT2042687.1"/>
    </source>
</evidence>
<sequence>MIRELPQNPWKPKVELMLRSLHREAERELNEAADVDAAMAAYEREQLLELLLRALRESGPDASGLRRFRHHLVAAERHARAELHPLLASTAERVPSEVEELAAQPTPFCPGKRRFATRLDAELVVANSTLRSKLGNERRNECRSYFCRSCNAWHVSSRHLWSYEERRAHEAERLAAAAAA</sequence>
<evidence type="ECO:0000313" key="2">
    <source>
        <dbReference type="Proteomes" id="UP001525379"/>
    </source>
</evidence>